<feature type="transmembrane region" description="Helical" evidence="1">
    <location>
        <begin position="20"/>
        <end position="37"/>
    </location>
</feature>
<dbReference type="OrthoDB" id="35527at10239"/>
<evidence type="ECO:0000256" key="1">
    <source>
        <dbReference type="SAM" id="Phobius"/>
    </source>
</evidence>
<name>S0A300_9CAUD</name>
<dbReference type="EMBL" id="KC821620">
    <property type="protein sequence ID" value="AGO48538.1"/>
    <property type="molecule type" value="Genomic_DNA"/>
</dbReference>
<evidence type="ECO:0000313" key="3">
    <source>
        <dbReference type="Proteomes" id="UP000014728"/>
    </source>
</evidence>
<gene>
    <name evidence="2" type="ORF">Phi18:3_gp026</name>
</gene>
<keyword evidence="1" id="KW-1133">Transmembrane helix</keyword>
<accession>S0A300</accession>
<reference evidence="3" key="2">
    <citation type="submission" date="2013-03" db="EMBL/GenBank/DDBJ databases">
        <title>The Cellulophaga phages: a novel, diverse, and globally ubiquitous model system.</title>
        <authorList>
            <person name="Holmfeldt K."/>
            <person name="Solonenko N."/>
            <person name="Shah M."/>
            <person name="Corrier K."/>
            <person name="Riemann L."/>
            <person name="VerBerkmoes N.C."/>
            <person name="Sullivan M.B."/>
        </authorList>
    </citation>
    <scope>NUCLEOTIDE SEQUENCE [LARGE SCALE GENOMIC DNA]</scope>
</reference>
<evidence type="ECO:0008006" key="4">
    <source>
        <dbReference type="Google" id="ProtNLM"/>
    </source>
</evidence>
<keyword evidence="3" id="KW-1185">Reference proteome</keyword>
<proteinExistence type="predicted"/>
<dbReference type="RefSeq" id="YP_008241219.1">
    <property type="nucleotide sequence ID" value="NC_021794.1"/>
</dbReference>
<keyword evidence="1" id="KW-0472">Membrane</keyword>
<evidence type="ECO:0000313" key="2">
    <source>
        <dbReference type="EMBL" id="AGO48538.1"/>
    </source>
</evidence>
<keyword evidence="1" id="KW-0812">Transmembrane</keyword>
<dbReference type="Proteomes" id="UP000014728">
    <property type="component" value="Segment"/>
</dbReference>
<reference evidence="2 3" key="1">
    <citation type="journal article" date="2013" name="Proc. Natl. Acad. Sci. U.S.A.">
        <title>Twelve previously unknown phage genera are ubiquitous in global oceans.</title>
        <authorList>
            <person name="Holmfeldt K."/>
            <person name="Solonenko N."/>
            <person name="Shah M."/>
            <person name="Corrier K."/>
            <person name="Riemann L."/>
            <person name="Verberkmoes N.C."/>
            <person name="Sullivan M.B."/>
        </authorList>
    </citation>
    <scope>NUCLEOTIDE SEQUENCE [LARGE SCALE GENOMIC DNA]</scope>
    <source>
        <strain evidence="2">Phi18:3</strain>
    </source>
</reference>
<sequence>MKNIDKMQRDCDNFIREVIIFWAAIFVFPFKTIRILVWKWEIWIQNYETIIKERHKIINDSVYGKVKNSKK</sequence>
<protein>
    <recommendedName>
        <fullName evidence="4">Transmembrane protein</fullName>
    </recommendedName>
</protein>
<organism evidence="2 3">
    <name type="scientific">Cellulophaga phage phi18:3</name>
    <dbReference type="NCBI Taxonomy" id="1327983"/>
    <lineage>
        <taxon>Viruses</taxon>
        <taxon>Duplodnaviria</taxon>
        <taxon>Heunggongvirae</taxon>
        <taxon>Uroviricota</taxon>
        <taxon>Caudoviricetes</taxon>
        <taxon>Pachyviridae</taxon>
        <taxon>Baltivirus</taxon>
        <taxon>Baltivirus phi18tres</taxon>
    </lineage>
</organism>
<dbReference type="GeneID" id="16797194"/>
<dbReference type="KEGG" id="vg:16797194"/>